<feature type="transmembrane region" description="Helical" evidence="2">
    <location>
        <begin position="6"/>
        <end position="27"/>
    </location>
</feature>
<dbReference type="Proteomes" id="UP000430519">
    <property type="component" value="Unassembled WGS sequence"/>
</dbReference>
<evidence type="ECO:0000256" key="1">
    <source>
        <dbReference type="SAM" id="MobiDB-lite"/>
    </source>
</evidence>
<keyword evidence="2" id="KW-0472">Membrane</keyword>
<comment type="caution">
    <text evidence="3">The sequence shown here is derived from an EMBL/GenBank/DDBJ whole genome shotgun (WGS) entry which is preliminary data.</text>
</comment>
<name>A0A6I4YH56_9DEIO</name>
<dbReference type="EMBL" id="WVHK01000017">
    <property type="protein sequence ID" value="MXV19326.1"/>
    <property type="molecule type" value="Genomic_DNA"/>
</dbReference>
<keyword evidence="2" id="KW-0812">Transmembrane</keyword>
<evidence type="ECO:0000256" key="2">
    <source>
        <dbReference type="SAM" id="Phobius"/>
    </source>
</evidence>
<protein>
    <submittedName>
        <fullName evidence="3">Uncharacterized protein</fullName>
    </submittedName>
</protein>
<dbReference type="AlphaFoldDB" id="A0A6I4YH56"/>
<feature type="region of interest" description="Disordered" evidence="1">
    <location>
        <begin position="189"/>
        <end position="245"/>
    </location>
</feature>
<dbReference type="RefSeq" id="WP_160977918.1">
    <property type="nucleotide sequence ID" value="NZ_WVHK01000017.1"/>
</dbReference>
<organism evidence="3 4">
    <name type="scientific">Deinococcus xianganensis</name>
    <dbReference type="NCBI Taxonomy" id="1507289"/>
    <lineage>
        <taxon>Bacteria</taxon>
        <taxon>Thermotogati</taxon>
        <taxon>Deinococcota</taxon>
        <taxon>Deinococci</taxon>
        <taxon>Deinococcales</taxon>
        <taxon>Deinococcaceae</taxon>
        <taxon>Deinococcus</taxon>
    </lineage>
</organism>
<feature type="region of interest" description="Disordered" evidence="1">
    <location>
        <begin position="34"/>
        <end position="53"/>
    </location>
</feature>
<keyword evidence="4" id="KW-1185">Reference proteome</keyword>
<evidence type="ECO:0000313" key="3">
    <source>
        <dbReference type="EMBL" id="MXV19326.1"/>
    </source>
</evidence>
<accession>A0A6I4YH56</accession>
<proteinExistence type="predicted"/>
<evidence type="ECO:0000313" key="4">
    <source>
        <dbReference type="Proteomes" id="UP000430519"/>
    </source>
</evidence>
<gene>
    <name evidence="3" type="ORF">GLX28_06720</name>
</gene>
<sequence length="245" mass="27161">MTPPDSALQVIGGAAVLLLVWLLRPLVRAGLNRARTRRTPPPPPRDPQDEWKLREEAHRRDVLRPGLLHVAFDRDSVSLGDDSEEHWRLLMFEENLSLSAVLDRPIFRVLASVPGGQATWLIELREDLRAPQRSAAGELDRPDLVRLTPLAVVAQQWSAPRLLHADVPVSRLMGATMYARYLGRQDPAEAAAVPHPIREEETGASTAYDEARVGANDRVMIRVRPHPPGTAGQAPPRATRSPRSS</sequence>
<keyword evidence="2" id="KW-1133">Transmembrane helix</keyword>
<reference evidence="3 4" key="1">
    <citation type="submission" date="2019-11" db="EMBL/GenBank/DDBJ databases">
        <title>Genome sequence of Deinococcus xianganensis Y35, AI-2 producing algicidal bacterium, isolated from lake water.</title>
        <authorList>
            <person name="Li Y."/>
        </authorList>
    </citation>
    <scope>NUCLEOTIDE SEQUENCE [LARGE SCALE GENOMIC DNA]</scope>
    <source>
        <strain evidence="3 4">Y35</strain>
    </source>
</reference>